<evidence type="ECO:0000313" key="5">
    <source>
        <dbReference type="Proteomes" id="UP000254174"/>
    </source>
</evidence>
<dbReference type="Pfam" id="PF06368">
    <property type="entry name" value="Met_asp_mut_E"/>
    <property type="match status" value="1"/>
</dbReference>
<dbReference type="EMBL" id="UGFC01000006">
    <property type="protein sequence ID" value="STM20888.1"/>
    <property type="molecule type" value="Genomic_DNA"/>
</dbReference>
<dbReference type="SUPFAM" id="SSF51703">
    <property type="entry name" value="Cobalamin (vitamin B12)-dependent enzymes"/>
    <property type="match status" value="1"/>
</dbReference>
<name>A0A377DKA6_ECOLX</name>
<keyword evidence="2 4" id="KW-0413">Isomerase</keyword>
<dbReference type="GO" id="GO:0019670">
    <property type="term" value="P:anaerobic L-glutamate catabolic process"/>
    <property type="evidence" value="ECO:0007669"/>
    <property type="project" value="InterPro"/>
</dbReference>
<dbReference type="InterPro" id="IPR006396">
    <property type="entry name" value="Glu_mut_E"/>
</dbReference>
<dbReference type="Gene3D" id="3.20.20.240">
    <property type="entry name" value="Methylmalonyl-CoA mutase"/>
    <property type="match status" value="1"/>
</dbReference>
<organism evidence="4 5">
    <name type="scientific">Escherichia coli</name>
    <dbReference type="NCBI Taxonomy" id="562"/>
    <lineage>
        <taxon>Bacteria</taxon>
        <taxon>Pseudomonadati</taxon>
        <taxon>Pseudomonadota</taxon>
        <taxon>Gammaproteobacteria</taxon>
        <taxon>Enterobacterales</taxon>
        <taxon>Enterobacteriaceae</taxon>
        <taxon>Escherichia</taxon>
    </lineage>
</organism>
<evidence type="ECO:0000256" key="1">
    <source>
        <dbReference type="ARBA" id="ARBA00022628"/>
    </source>
</evidence>
<protein>
    <submittedName>
        <fullName evidence="4">Methylaspartate mutase E chain</fullName>
        <ecNumber evidence="4">5.4.99.1</ecNumber>
    </submittedName>
</protein>
<dbReference type="Proteomes" id="UP000254174">
    <property type="component" value="Unassembled WGS sequence"/>
</dbReference>
<proteinExistence type="predicted"/>
<keyword evidence="3" id="KW-0170">Cobalt</keyword>
<sequence>MELRNKKLTHNEFMTERQQVLKTWETGKDVENFEDGVKYQQTIPEHKRFSLALLKADKEGKTLSQPRAGVALMDEHIELLKTLQEECDLLPSTIDAYTRLNRYEEAAVGIKNPSKPEPLN</sequence>
<dbReference type="AlphaFoldDB" id="A0A377DKA6"/>
<gene>
    <name evidence="4" type="primary">mutE_3</name>
    <name evidence="4" type="ORF">NCTC7922_06666</name>
</gene>
<dbReference type="EC" id="5.4.99.1" evidence="4"/>
<dbReference type="InterPro" id="IPR016176">
    <property type="entry name" value="Cbl-dep_enz_cat"/>
</dbReference>
<evidence type="ECO:0000313" key="4">
    <source>
        <dbReference type="EMBL" id="STM20888.1"/>
    </source>
</evidence>
<evidence type="ECO:0000256" key="3">
    <source>
        <dbReference type="ARBA" id="ARBA00023285"/>
    </source>
</evidence>
<evidence type="ECO:0000256" key="2">
    <source>
        <dbReference type="ARBA" id="ARBA00023235"/>
    </source>
</evidence>
<dbReference type="GO" id="GO:0031419">
    <property type="term" value="F:cobalamin binding"/>
    <property type="evidence" value="ECO:0007669"/>
    <property type="project" value="UniProtKB-KW"/>
</dbReference>
<dbReference type="GO" id="GO:0050097">
    <property type="term" value="F:methylaspartate mutase activity"/>
    <property type="evidence" value="ECO:0007669"/>
    <property type="project" value="UniProtKB-EC"/>
</dbReference>
<accession>A0A377DKA6</accession>
<keyword evidence="1" id="KW-0846">Cobalamin</keyword>
<reference evidence="4 5" key="1">
    <citation type="submission" date="2018-06" db="EMBL/GenBank/DDBJ databases">
        <authorList>
            <consortium name="Pathogen Informatics"/>
            <person name="Doyle S."/>
        </authorList>
    </citation>
    <scope>NUCLEOTIDE SEQUENCE [LARGE SCALE GENOMIC DNA]</scope>
    <source>
        <strain evidence="4 5">NCTC7922</strain>
    </source>
</reference>